<dbReference type="GO" id="GO:0009279">
    <property type="term" value="C:cell outer membrane"/>
    <property type="evidence" value="ECO:0007669"/>
    <property type="project" value="UniProtKB-SubCell"/>
</dbReference>
<keyword evidence="7" id="KW-0408">Iron</keyword>
<keyword evidence="17" id="KW-1185">Reference proteome</keyword>
<protein>
    <submittedName>
        <fullName evidence="16">TonB-dependent receptor</fullName>
    </submittedName>
</protein>
<organism evidence="16 17">
    <name type="scientific">Fulvitalea axinellae</name>
    <dbReference type="NCBI Taxonomy" id="1182444"/>
    <lineage>
        <taxon>Bacteria</taxon>
        <taxon>Pseudomonadati</taxon>
        <taxon>Bacteroidota</taxon>
        <taxon>Cytophagia</taxon>
        <taxon>Cytophagales</taxon>
        <taxon>Persicobacteraceae</taxon>
        <taxon>Fulvitalea</taxon>
    </lineage>
</organism>
<dbReference type="PANTHER" id="PTHR32552">
    <property type="entry name" value="FERRICHROME IRON RECEPTOR-RELATED"/>
    <property type="match status" value="1"/>
</dbReference>
<dbReference type="Proteomes" id="UP001348817">
    <property type="component" value="Plasmid pFA1"/>
</dbReference>
<dbReference type="PANTHER" id="PTHR32552:SF68">
    <property type="entry name" value="FERRICHROME OUTER MEMBRANE TRANSPORTER_PHAGE RECEPTOR"/>
    <property type="match status" value="1"/>
</dbReference>
<dbReference type="KEGG" id="fax:FUAX_38450"/>
<evidence type="ECO:0000256" key="2">
    <source>
        <dbReference type="ARBA" id="ARBA00022448"/>
    </source>
</evidence>
<evidence type="ECO:0000256" key="8">
    <source>
        <dbReference type="ARBA" id="ARBA00023065"/>
    </source>
</evidence>
<dbReference type="InterPro" id="IPR036942">
    <property type="entry name" value="Beta-barrel_TonB_sf"/>
</dbReference>
<keyword evidence="16" id="KW-0614">Plasmid</keyword>
<dbReference type="InterPro" id="IPR039426">
    <property type="entry name" value="TonB-dep_rcpt-like"/>
</dbReference>
<dbReference type="Gene3D" id="2.170.130.10">
    <property type="entry name" value="TonB-dependent receptor, plug domain"/>
    <property type="match status" value="1"/>
</dbReference>
<dbReference type="GO" id="GO:0015344">
    <property type="term" value="F:siderophore uptake transmembrane transporter activity"/>
    <property type="evidence" value="ECO:0007669"/>
    <property type="project" value="TreeGrafter"/>
</dbReference>
<dbReference type="PROSITE" id="PS52016">
    <property type="entry name" value="TONB_DEPENDENT_REC_3"/>
    <property type="match status" value="1"/>
</dbReference>
<keyword evidence="16" id="KW-0675">Receptor</keyword>
<keyword evidence="2 12" id="KW-0813">Transport</keyword>
<evidence type="ECO:0000256" key="12">
    <source>
        <dbReference type="PROSITE-ProRule" id="PRU01360"/>
    </source>
</evidence>
<evidence type="ECO:0000256" key="3">
    <source>
        <dbReference type="ARBA" id="ARBA00022452"/>
    </source>
</evidence>
<comment type="subcellular location">
    <subcellularLocation>
        <location evidence="1 12">Cell outer membrane</location>
        <topology evidence="1 12">Multi-pass membrane protein</topology>
    </subcellularLocation>
</comment>
<name>A0AAU9CME5_9BACT</name>
<dbReference type="Pfam" id="PF07715">
    <property type="entry name" value="Plug"/>
    <property type="match status" value="1"/>
</dbReference>
<dbReference type="Pfam" id="PF00593">
    <property type="entry name" value="TonB_dep_Rec_b-barrel"/>
    <property type="match status" value="1"/>
</dbReference>
<evidence type="ECO:0000256" key="4">
    <source>
        <dbReference type="ARBA" id="ARBA00022496"/>
    </source>
</evidence>
<proteinExistence type="inferred from homology"/>
<dbReference type="Pfam" id="PF13715">
    <property type="entry name" value="CarbopepD_reg_2"/>
    <property type="match status" value="1"/>
</dbReference>
<reference evidence="16 17" key="1">
    <citation type="submission" date="2021-12" db="EMBL/GenBank/DDBJ databases">
        <title>Genome sequencing of bacteria with rrn-lacking chromosome and rrn-plasmid.</title>
        <authorList>
            <person name="Anda M."/>
            <person name="Iwasaki W."/>
        </authorList>
    </citation>
    <scope>NUCLEOTIDE SEQUENCE [LARGE SCALE GENOMIC DNA]</scope>
    <source>
        <strain evidence="16 17">DSM 100852</strain>
        <plasmid evidence="16 17">pFA1</plasmid>
    </source>
</reference>
<dbReference type="EMBL" id="AP025315">
    <property type="protein sequence ID" value="BDD11413.1"/>
    <property type="molecule type" value="Genomic_DNA"/>
</dbReference>
<dbReference type="SUPFAM" id="SSF56935">
    <property type="entry name" value="Porins"/>
    <property type="match status" value="1"/>
</dbReference>
<evidence type="ECO:0000256" key="9">
    <source>
        <dbReference type="ARBA" id="ARBA00023077"/>
    </source>
</evidence>
<dbReference type="SUPFAM" id="SSF49464">
    <property type="entry name" value="Carboxypeptidase regulatory domain-like"/>
    <property type="match status" value="1"/>
</dbReference>
<accession>A0AAU9CME5</accession>
<keyword evidence="4" id="KW-0410">Iron transport</keyword>
<evidence type="ECO:0000259" key="15">
    <source>
        <dbReference type="Pfam" id="PF07715"/>
    </source>
</evidence>
<dbReference type="Gene3D" id="2.40.170.20">
    <property type="entry name" value="TonB-dependent receptor, beta-barrel domain"/>
    <property type="match status" value="1"/>
</dbReference>
<evidence type="ECO:0000313" key="16">
    <source>
        <dbReference type="EMBL" id="BDD11413.1"/>
    </source>
</evidence>
<keyword evidence="8" id="KW-0406">Ion transport</keyword>
<evidence type="ECO:0000256" key="7">
    <source>
        <dbReference type="ARBA" id="ARBA00023004"/>
    </source>
</evidence>
<dbReference type="AlphaFoldDB" id="A0AAU9CME5"/>
<sequence length="775" mass="88181">MRKVFIFFGIIYLLVVLGKNETFAQYTAKGRILDYNNQEAIVGATITLVGTKAKGSVSDNQGRFRLEVPSSTSRIQIQSLGYKPQTIRADECATIRLNPMTLELEDLVVTASRDAQKRSDVPAAISTLSPKRMEQYRPSRLDEVLNSVPGVYMSPLGGEQHMMSIRQPISTKSLFLYLEDGMPIRPTGNFNHNALLEMNMAITQSVEVLRGPASSIYGSEAVGGAINMITITPEGQFNGNITARVSDRGFYRSDVTLSGKNNKLGYALGGYVARQIDGVRDHSDMEKNAISLKLTYDLNDKTELWSTTSIIDYRADMSGSLDKENFESEEYSTLYTFTERLAKAFRQRLQIDHQWSTYSKTSVAFVYRNNISDQTPSYRIKNNRQDPLKATGEMNENHFQSYVFWLQHVQKLPALKSTLRIGGNIDYSPMTYFAERIDITRNEDGIYTSFTRPNVTLLDYETDINNKALYSQLDIRPLNKLKLVLGLRYDHFGYQFDNNLKAGDNISGDDNDHQSKITPRAGLTYDFGNDRILYANFSQGFIPPSVNEIYRKTAEKQNLNPARFNNYELGTWLKFLDGKASLDLSLYWMRGKDEIISVYDEVRGFINNNAGSTEHMGIEYGLSYKPFSLTEIRLSGNISKHKYLKYFEAKSNTEGQVIRSDFDDNDMPGAPSWVNNLSVTQKMPFYSNWTWLIEWQHVGPYYSDNANNSEYKGYDVFNLRSNCRFGRISVWAQLLNLTDKLYATRVSNSGWGEKYTPGAPRTFLVGIEYRFGGNR</sequence>
<evidence type="ECO:0000313" key="17">
    <source>
        <dbReference type="Proteomes" id="UP001348817"/>
    </source>
</evidence>
<keyword evidence="9 13" id="KW-0798">TonB box</keyword>
<geneLocation type="plasmid" evidence="16 17">
    <name>pFA1</name>
</geneLocation>
<evidence type="ECO:0000256" key="11">
    <source>
        <dbReference type="ARBA" id="ARBA00023237"/>
    </source>
</evidence>
<feature type="domain" description="TonB-dependent receptor-like beta-barrel" evidence="14">
    <location>
        <begin position="323"/>
        <end position="733"/>
    </location>
</feature>
<comment type="similarity">
    <text evidence="12 13">Belongs to the TonB-dependent receptor family.</text>
</comment>
<keyword evidence="5 12" id="KW-0812">Transmembrane</keyword>
<keyword evidence="10 12" id="KW-0472">Membrane</keyword>
<evidence type="ECO:0000256" key="5">
    <source>
        <dbReference type="ARBA" id="ARBA00022692"/>
    </source>
</evidence>
<keyword evidence="11 12" id="KW-0998">Cell outer membrane</keyword>
<dbReference type="InterPro" id="IPR008969">
    <property type="entry name" value="CarboxyPept-like_regulatory"/>
</dbReference>
<evidence type="ECO:0000256" key="13">
    <source>
        <dbReference type="RuleBase" id="RU003357"/>
    </source>
</evidence>
<evidence type="ECO:0000259" key="14">
    <source>
        <dbReference type="Pfam" id="PF00593"/>
    </source>
</evidence>
<dbReference type="CDD" id="cd01347">
    <property type="entry name" value="ligand_gated_channel"/>
    <property type="match status" value="1"/>
</dbReference>
<evidence type="ECO:0000256" key="6">
    <source>
        <dbReference type="ARBA" id="ARBA00022729"/>
    </source>
</evidence>
<dbReference type="InterPro" id="IPR037066">
    <property type="entry name" value="Plug_dom_sf"/>
</dbReference>
<keyword evidence="3 12" id="KW-1134">Transmembrane beta strand</keyword>
<keyword evidence="6" id="KW-0732">Signal</keyword>
<dbReference type="Gene3D" id="2.60.40.1120">
    <property type="entry name" value="Carboxypeptidase-like, regulatory domain"/>
    <property type="match status" value="1"/>
</dbReference>
<dbReference type="InterPro" id="IPR012910">
    <property type="entry name" value="Plug_dom"/>
</dbReference>
<dbReference type="InterPro" id="IPR000531">
    <property type="entry name" value="Beta-barrel_TonB"/>
</dbReference>
<evidence type="ECO:0000256" key="1">
    <source>
        <dbReference type="ARBA" id="ARBA00004571"/>
    </source>
</evidence>
<gene>
    <name evidence="16" type="ORF">FUAX_38450</name>
</gene>
<feature type="domain" description="TonB-dependent receptor plug" evidence="15">
    <location>
        <begin position="118"/>
        <end position="225"/>
    </location>
</feature>
<evidence type="ECO:0000256" key="10">
    <source>
        <dbReference type="ARBA" id="ARBA00023136"/>
    </source>
</evidence>